<proteinExistence type="predicted"/>
<organism evidence="1 2">
    <name type="scientific">Cordyceps javanica</name>
    <dbReference type="NCBI Taxonomy" id="43265"/>
    <lineage>
        <taxon>Eukaryota</taxon>
        <taxon>Fungi</taxon>
        <taxon>Dikarya</taxon>
        <taxon>Ascomycota</taxon>
        <taxon>Pezizomycotina</taxon>
        <taxon>Sordariomycetes</taxon>
        <taxon>Hypocreomycetidae</taxon>
        <taxon>Hypocreales</taxon>
        <taxon>Cordycipitaceae</taxon>
        <taxon>Cordyceps</taxon>
    </lineage>
</organism>
<sequence length="132" mass="14853">MILSNLILGQRLARGRIRRLMSSSVPRSHPGGREFPTGGRLFLKSFRVHLLFLILVLPCQTLHPGYQKNGVASRHHEQQVRGGFQPPELGLHLPPARGVYVRPHLNPTPPALAVFGTLWRSMMMNVLVVQRI</sequence>
<reference evidence="1 2" key="1">
    <citation type="journal article" date="2019" name="Appl. Microbiol. Biotechnol.">
        <title>Genome sequence of Isaria javanica and comparative genome analysis insights into family S53 peptidase evolution in fungal entomopathogens.</title>
        <authorList>
            <person name="Lin R."/>
            <person name="Zhang X."/>
            <person name="Xin B."/>
            <person name="Zou M."/>
            <person name="Gao Y."/>
            <person name="Qin F."/>
            <person name="Hu Q."/>
            <person name="Xie B."/>
            <person name="Cheng X."/>
        </authorList>
    </citation>
    <scope>NUCLEOTIDE SEQUENCE [LARGE SCALE GENOMIC DNA]</scope>
    <source>
        <strain evidence="1 2">IJ1G</strain>
    </source>
</reference>
<dbReference type="Proteomes" id="UP000315783">
    <property type="component" value="Unassembled WGS sequence"/>
</dbReference>
<dbReference type="AlphaFoldDB" id="A0A545UQ15"/>
<name>A0A545UQ15_9HYPO</name>
<evidence type="ECO:0000313" key="1">
    <source>
        <dbReference type="EMBL" id="TQV91564.1"/>
    </source>
</evidence>
<evidence type="ECO:0000313" key="2">
    <source>
        <dbReference type="Proteomes" id="UP000315783"/>
    </source>
</evidence>
<comment type="caution">
    <text evidence="1">The sequence shown here is derived from an EMBL/GenBank/DDBJ whole genome shotgun (WGS) entry which is preliminary data.</text>
</comment>
<protein>
    <submittedName>
        <fullName evidence="1">Uncharacterized protein</fullName>
    </submittedName>
</protein>
<keyword evidence="2" id="KW-1185">Reference proteome</keyword>
<gene>
    <name evidence="1" type="ORF">IF1G_09630</name>
</gene>
<dbReference type="EMBL" id="SPUK01000018">
    <property type="protein sequence ID" value="TQV91564.1"/>
    <property type="molecule type" value="Genomic_DNA"/>
</dbReference>
<accession>A0A545UQ15</accession>